<gene>
    <name evidence="12" type="ORF">CAMP_LOCUS11603</name>
</gene>
<evidence type="ECO:0000256" key="8">
    <source>
        <dbReference type="ARBA" id="ARBA00023128"/>
    </source>
</evidence>
<evidence type="ECO:0000256" key="10">
    <source>
        <dbReference type="SAM" id="Coils"/>
    </source>
</evidence>
<evidence type="ECO:0000313" key="13">
    <source>
        <dbReference type="Proteomes" id="UP001152747"/>
    </source>
</evidence>
<evidence type="ECO:0000256" key="5">
    <source>
        <dbReference type="ARBA" id="ARBA00022787"/>
    </source>
</evidence>
<dbReference type="Pfam" id="PF02064">
    <property type="entry name" value="MAS20"/>
    <property type="match status" value="1"/>
</dbReference>
<dbReference type="InterPro" id="IPR023392">
    <property type="entry name" value="Tom20_dom_sf"/>
</dbReference>
<keyword evidence="6" id="KW-0653">Protein transport</keyword>
<dbReference type="GO" id="GO:0006886">
    <property type="term" value="P:intracellular protein transport"/>
    <property type="evidence" value="ECO:0007669"/>
    <property type="project" value="InterPro"/>
</dbReference>
<dbReference type="AlphaFoldDB" id="A0A9P1IQM6"/>
<comment type="similarity">
    <text evidence="2">Belongs to the Tom20 family.</text>
</comment>
<dbReference type="InterPro" id="IPR002056">
    <property type="entry name" value="MAS20"/>
</dbReference>
<name>A0A9P1IQM6_9PELO</name>
<keyword evidence="3" id="KW-0813">Transport</keyword>
<proteinExistence type="inferred from homology"/>
<sequence length="155" mass="17643">MNHLIQISSITLGISAGIAAYFVYQRQKPEILKNEENAEEEVEEEEEDLRMSAGNDLFKIDDEQVKSVFERVFLEQMQLAEDLLADDETVERGAVHMSNALAITGETEKLLNVLRESLSLSRYSKVLKYIPTADVRVRYLLQDALEDESIESVFA</sequence>
<evidence type="ECO:0000256" key="4">
    <source>
        <dbReference type="ARBA" id="ARBA00022692"/>
    </source>
</evidence>
<keyword evidence="9 11" id="KW-0472">Membrane</keyword>
<evidence type="ECO:0000256" key="9">
    <source>
        <dbReference type="ARBA" id="ARBA00023136"/>
    </source>
</evidence>
<evidence type="ECO:0000256" key="6">
    <source>
        <dbReference type="ARBA" id="ARBA00022927"/>
    </source>
</evidence>
<dbReference type="GO" id="GO:0005742">
    <property type="term" value="C:mitochondrial outer membrane translocase complex"/>
    <property type="evidence" value="ECO:0007669"/>
    <property type="project" value="InterPro"/>
</dbReference>
<evidence type="ECO:0000256" key="2">
    <source>
        <dbReference type="ARBA" id="ARBA00005792"/>
    </source>
</evidence>
<evidence type="ECO:0000256" key="11">
    <source>
        <dbReference type="SAM" id="Phobius"/>
    </source>
</evidence>
<dbReference type="PANTHER" id="PTHR12430:SF0">
    <property type="entry name" value="TRANSLOCASE OF OUTER MITOCHONDRIAL MEMBRANE 20"/>
    <property type="match status" value="1"/>
</dbReference>
<accession>A0A9P1IQM6</accession>
<dbReference type="OrthoDB" id="2154253at2759"/>
<dbReference type="Proteomes" id="UP001152747">
    <property type="component" value="Unassembled WGS sequence"/>
</dbReference>
<organism evidence="12 13">
    <name type="scientific">Caenorhabditis angaria</name>
    <dbReference type="NCBI Taxonomy" id="860376"/>
    <lineage>
        <taxon>Eukaryota</taxon>
        <taxon>Metazoa</taxon>
        <taxon>Ecdysozoa</taxon>
        <taxon>Nematoda</taxon>
        <taxon>Chromadorea</taxon>
        <taxon>Rhabditida</taxon>
        <taxon>Rhabditina</taxon>
        <taxon>Rhabditomorpha</taxon>
        <taxon>Rhabditoidea</taxon>
        <taxon>Rhabditidae</taxon>
        <taxon>Peloderinae</taxon>
        <taxon>Caenorhabditis</taxon>
    </lineage>
</organism>
<comment type="subcellular location">
    <subcellularLocation>
        <location evidence="1">Mitochondrion outer membrane</location>
        <topology evidence="1">Single-pass membrane protein</topology>
    </subcellularLocation>
</comment>
<dbReference type="SUPFAM" id="SSF47157">
    <property type="entry name" value="Mitochondrial import receptor subunit Tom20"/>
    <property type="match status" value="1"/>
</dbReference>
<dbReference type="EMBL" id="CANHGI010000004">
    <property type="protein sequence ID" value="CAI5448966.1"/>
    <property type="molecule type" value="Genomic_DNA"/>
</dbReference>
<keyword evidence="4 11" id="KW-0812">Transmembrane</keyword>
<evidence type="ECO:0000256" key="3">
    <source>
        <dbReference type="ARBA" id="ARBA00022448"/>
    </source>
</evidence>
<feature type="coiled-coil region" evidence="10">
    <location>
        <begin position="28"/>
        <end position="55"/>
    </location>
</feature>
<dbReference type="GO" id="GO:0016031">
    <property type="term" value="P:tRNA import into mitochondrion"/>
    <property type="evidence" value="ECO:0007669"/>
    <property type="project" value="TreeGrafter"/>
</dbReference>
<keyword evidence="5" id="KW-1000">Mitochondrion outer membrane</keyword>
<comment type="caution">
    <text evidence="12">The sequence shown here is derived from an EMBL/GenBank/DDBJ whole genome shotgun (WGS) entry which is preliminary data.</text>
</comment>
<dbReference type="GO" id="GO:0006605">
    <property type="term" value="P:protein targeting"/>
    <property type="evidence" value="ECO:0007669"/>
    <property type="project" value="InterPro"/>
</dbReference>
<evidence type="ECO:0000313" key="12">
    <source>
        <dbReference type="EMBL" id="CAI5448966.1"/>
    </source>
</evidence>
<dbReference type="PANTHER" id="PTHR12430">
    <property type="entry name" value="MITOCHONDRIAL IMPORT RECEPTOR SUBUNIT TOM20"/>
    <property type="match status" value="1"/>
</dbReference>
<evidence type="ECO:0000256" key="7">
    <source>
        <dbReference type="ARBA" id="ARBA00022989"/>
    </source>
</evidence>
<dbReference type="GO" id="GO:0030150">
    <property type="term" value="P:protein import into mitochondrial matrix"/>
    <property type="evidence" value="ECO:0007669"/>
    <property type="project" value="TreeGrafter"/>
</dbReference>
<keyword evidence="10" id="KW-0175">Coiled coil</keyword>
<dbReference type="GO" id="GO:0030943">
    <property type="term" value="F:mitochondrion targeting sequence binding"/>
    <property type="evidence" value="ECO:0007669"/>
    <property type="project" value="TreeGrafter"/>
</dbReference>
<protein>
    <submittedName>
        <fullName evidence="12">Uncharacterized protein</fullName>
    </submittedName>
</protein>
<keyword evidence="8" id="KW-0496">Mitochondrion</keyword>
<feature type="transmembrane region" description="Helical" evidence="11">
    <location>
        <begin position="6"/>
        <end position="24"/>
    </location>
</feature>
<reference evidence="12" key="1">
    <citation type="submission" date="2022-11" db="EMBL/GenBank/DDBJ databases">
        <authorList>
            <person name="Kikuchi T."/>
        </authorList>
    </citation>
    <scope>NUCLEOTIDE SEQUENCE</scope>
    <source>
        <strain evidence="12">PS1010</strain>
    </source>
</reference>
<keyword evidence="7 11" id="KW-1133">Transmembrane helix</keyword>
<keyword evidence="13" id="KW-1185">Reference proteome</keyword>
<dbReference type="Gene3D" id="1.20.960.10">
    <property type="entry name" value="Mitochondrial outer membrane translocase complex, subunit Tom20 domain"/>
    <property type="match status" value="1"/>
</dbReference>
<evidence type="ECO:0000256" key="1">
    <source>
        <dbReference type="ARBA" id="ARBA00004572"/>
    </source>
</evidence>
<dbReference type="GO" id="GO:0008320">
    <property type="term" value="F:protein transmembrane transporter activity"/>
    <property type="evidence" value="ECO:0007669"/>
    <property type="project" value="TreeGrafter"/>
</dbReference>